<dbReference type="GO" id="GO:0005085">
    <property type="term" value="F:guanyl-nucleotide exchange factor activity"/>
    <property type="evidence" value="ECO:0007669"/>
    <property type="project" value="TreeGrafter"/>
</dbReference>
<evidence type="ECO:0000256" key="4">
    <source>
        <dbReference type="ARBA" id="ARBA00032690"/>
    </source>
</evidence>
<dbReference type="Proteomes" id="UP001432322">
    <property type="component" value="Unassembled WGS sequence"/>
</dbReference>
<dbReference type="GO" id="GO:0071986">
    <property type="term" value="C:Ragulator complex"/>
    <property type="evidence" value="ECO:0007669"/>
    <property type="project" value="InterPro"/>
</dbReference>
<name>A0AAV5WM72_9BILA</name>
<keyword evidence="3" id="KW-0458">Lysosome</keyword>
<gene>
    <name evidence="5" type="ORF">PFISCL1PPCAC_24002</name>
</gene>
<dbReference type="AlphaFoldDB" id="A0AAV5WM72"/>
<dbReference type="PANTHER" id="PTHR33967:SF1">
    <property type="entry name" value="RAGULATOR COMPLEX PROTEIN LAMTOR4"/>
    <property type="match status" value="1"/>
</dbReference>
<comment type="similarity">
    <text evidence="2">Belongs to the LAMTOR4 family.</text>
</comment>
<sequence>SFAFLTKLPDVRGYLVISDGAVLKSDGELANKESMVNPILKMIACQSAMPDGRLSNLSIHFSEYMITVSRTGKHVFVVKRGLTAA</sequence>
<dbReference type="PANTHER" id="PTHR33967">
    <property type="entry name" value="RAGULATOR COMPLEX PROTEIN LAMTOR4"/>
    <property type="match status" value="1"/>
</dbReference>
<comment type="caution">
    <text evidence="5">The sequence shown here is derived from an EMBL/GenBank/DDBJ whole genome shotgun (WGS) entry which is preliminary data.</text>
</comment>
<comment type="subcellular location">
    <subcellularLocation>
        <location evidence="1">Lysosome</location>
    </subcellularLocation>
</comment>
<dbReference type="EMBL" id="BTSY01000006">
    <property type="protein sequence ID" value="GMT32705.1"/>
    <property type="molecule type" value="Genomic_DNA"/>
</dbReference>
<feature type="non-terminal residue" evidence="5">
    <location>
        <position position="1"/>
    </location>
</feature>
<evidence type="ECO:0000256" key="2">
    <source>
        <dbReference type="ARBA" id="ARBA00010627"/>
    </source>
</evidence>
<reference evidence="5" key="1">
    <citation type="submission" date="2023-10" db="EMBL/GenBank/DDBJ databases">
        <title>Genome assembly of Pristionchus species.</title>
        <authorList>
            <person name="Yoshida K."/>
            <person name="Sommer R.J."/>
        </authorList>
    </citation>
    <scope>NUCLEOTIDE SEQUENCE</scope>
    <source>
        <strain evidence="5">RS5133</strain>
    </source>
</reference>
<keyword evidence="6" id="KW-1185">Reference proteome</keyword>
<protein>
    <recommendedName>
        <fullName evidence="4">Late endosomal/lysosomal adaptor and MAPK and MTOR activator 4</fullName>
    </recommendedName>
</protein>
<evidence type="ECO:0000313" key="5">
    <source>
        <dbReference type="EMBL" id="GMT32705.1"/>
    </source>
</evidence>
<evidence type="ECO:0000256" key="1">
    <source>
        <dbReference type="ARBA" id="ARBA00004371"/>
    </source>
</evidence>
<evidence type="ECO:0000256" key="3">
    <source>
        <dbReference type="ARBA" id="ARBA00023228"/>
    </source>
</evidence>
<dbReference type="GO" id="GO:0032008">
    <property type="term" value="P:positive regulation of TOR signaling"/>
    <property type="evidence" value="ECO:0007669"/>
    <property type="project" value="InterPro"/>
</dbReference>
<evidence type="ECO:0000313" key="6">
    <source>
        <dbReference type="Proteomes" id="UP001432322"/>
    </source>
</evidence>
<proteinExistence type="inferred from homology"/>
<accession>A0AAV5WM72</accession>
<dbReference type="GO" id="GO:0005764">
    <property type="term" value="C:lysosome"/>
    <property type="evidence" value="ECO:0007669"/>
    <property type="project" value="UniProtKB-SubCell"/>
</dbReference>
<organism evidence="5 6">
    <name type="scientific">Pristionchus fissidentatus</name>
    <dbReference type="NCBI Taxonomy" id="1538716"/>
    <lineage>
        <taxon>Eukaryota</taxon>
        <taxon>Metazoa</taxon>
        <taxon>Ecdysozoa</taxon>
        <taxon>Nematoda</taxon>
        <taxon>Chromadorea</taxon>
        <taxon>Rhabditida</taxon>
        <taxon>Rhabditina</taxon>
        <taxon>Diplogasteromorpha</taxon>
        <taxon>Diplogasteroidea</taxon>
        <taxon>Neodiplogasteridae</taxon>
        <taxon>Pristionchus</taxon>
    </lineage>
</organism>
<dbReference type="InterPro" id="IPR034601">
    <property type="entry name" value="LAMTOR4"/>
</dbReference>
<dbReference type="GO" id="GO:0071230">
    <property type="term" value="P:cellular response to amino acid stimulus"/>
    <property type="evidence" value="ECO:0007669"/>
    <property type="project" value="InterPro"/>
</dbReference>